<evidence type="ECO:0000256" key="1">
    <source>
        <dbReference type="SAM" id="MobiDB-lite"/>
    </source>
</evidence>
<evidence type="ECO:0000259" key="2">
    <source>
        <dbReference type="Pfam" id="PF13843"/>
    </source>
</evidence>
<feature type="compositionally biased region" description="Polar residues" evidence="1">
    <location>
        <begin position="1"/>
        <end position="11"/>
    </location>
</feature>
<feature type="domain" description="PiggyBac transposable element-derived protein" evidence="2">
    <location>
        <begin position="430"/>
        <end position="531"/>
    </location>
</feature>
<keyword evidence="4" id="KW-1185">Reference proteome</keyword>
<feature type="region of interest" description="Disordered" evidence="1">
    <location>
        <begin position="223"/>
        <end position="384"/>
    </location>
</feature>
<gene>
    <name evidence="3" type="ORF">PYW07_009601</name>
</gene>
<proteinExistence type="predicted"/>
<dbReference type="AlphaFoldDB" id="A0AAD7YCJ9"/>
<feature type="compositionally biased region" description="Polar residues" evidence="1">
    <location>
        <begin position="306"/>
        <end position="365"/>
    </location>
</feature>
<accession>A0AAD7YCJ9</accession>
<dbReference type="Pfam" id="PF13843">
    <property type="entry name" value="DDE_Tnp_1_7"/>
    <property type="match status" value="1"/>
</dbReference>
<comment type="caution">
    <text evidence="3">The sequence shown here is derived from an EMBL/GenBank/DDBJ whole genome shotgun (WGS) entry which is preliminary data.</text>
</comment>
<evidence type="ECO:0000313" key="3">
    <source>
        <dbReference type="EMBL" id="KAJ8710235.1"/>
    </source>
</evidence>
<dbReference type="EMBL" id="JARGEI010000023">
    <property type="protein sequence ID" value="KAJ8710235.1"/>
    <property type="molecule type" value="Genomic_DNA"/>
</dbReference>
<protein>
    <recommendedName>
        <fullName evidence="2">PiggyBac transposable element-derived protein domain-containing protein</fullName>
    </recommendedName>
</protein>
<organism evidence="3 4">
    <name type="scientific">Mythimna separata</name>
    <name type="common">Oriental armyworm</name>
    <name type="synonym">Pseudaletia separata</name>
    <dbReference type="NCBI Taxonomy" id="271217"/>
    <lineage>
        <taxon>Eukaryota</taxon>
        <taxon>Metazoa</taxon>
        <taxon>Ecdysozoa</taxon>
        <taxon>Arthropoda</taxon>
        <taxon>Hexapoda</taxon>
        <taxon>Insecta</taxon>
        <taxon>Pterygota</taxon>
        <taxon>Neoptera</taxon>
        <taxon>Endopterygota</taxon>
        <taxon>Lepidoptera</taxon>
        <taxon>Glossata</taxon>
        <taxon>Ditrysia</taxon>
        <taxon>Noctuoidea</taxon>
        <taxon>Noctuidae</taxon>
        <taxon>Noctuinae</taxon>
        <taxon>Hadenini</taxon>
        <taxon>Mythimna</taxon>
    </lineage>
</organism>
<dbReference type="PANTHER" id="PTHR46599:SF3">
    <property type="entry name" value="PIGGYBAC TRANSPOSABLE ELEMENT-DERIVED PROTEIN 4"/>
    <property type="match status" value="1"/>
</dbReference>
<evidence type="ECO:0000313" key="4">
    <source>
        <dbReference type="Proteomes" id="UP001231518"/>
    </source>
</evidence>
<dbReference type="InterPro" id="IPR029526">
    <property type="entry name" value="PGBD"/>
</dbReference>
<feature type="compositionally biased region" description="Low complexity" evidence="1">
    <location>
        <begin position="239"/>
        <end position="296"/>
    </location>
</feature>
<name>A0AAD7YCJ9_MYTSE</name>
<feature type="region of interest" description="Disordered" evidence="1">
    <location>
        <begin position="1"/>
        <end position="62"/>
    </location>
</feature>
<reference evidence="3" key="1">
    <citation type="submission" date="2023-03" db="EMBL/GenBank/DDBJ databases">
        <title>Chromosome-level genomes of two armyworms, Mythimna separata and Mythimna loreyi, provide insights into the biosynthesis and reception of sex pheromones.</title>
        <authorList>
            <person name="Zhao H."/>
        </authorList>
    </citation>
    <scope>NUCLEOTIDE SEQUENCE</scope>
    <source>
        <strain evidence="3">BeijingLab</strain>
        <tissue evidence="3">Pupa</tissue>
    </source>
</reference>
<dbReference type="Proteomes" id="UP001231518">
    <property type="component" value="Chromosome 23"/>
</dbReference>
<dbReference type="PANTHER" id="PTHR46599">
    <property type="entry name" value="PIGGYBAC TRANSPOSABLE ELEMENT-DERIVED PROTEIN 4"/>
    <property type="match status" value="1"/>
</dbReference>
<sequence length="735" mass="80308">MQNSQPSTSRSAVEDEPQSSSSRSAVKGEPQPSTSRSVVEDEFQSSSSSSEDESPAKQPRHLSVEEIRGTWNLVQVYRHFVTREQAIAFAEEKGMNTQRPHKNRIVCQHEIERALEEMYASSGDEISEEEEVSGTLCYPPYDINRALDSLQNVMEADLLDVLAGDSSHTLRPTSPAVTVPWQSVAPLLTPLAGAVDTLSSAVEHEPSYLSEPLQITPPVAKKPRLSVHQPSPVMTPHKPSSSVAARPPSPLAADQQSLSSVAQQALPSMAAQQSSSAATTHQPSSSAAAQLPSSAATAHQHLSPEAAQQRSSIVTAQQPSYPETVQQPSSTAATHQYLSLAAAQQPSSVTATHQPSSSMGDQQPLSPVAVHPPSPLMAAQQPSSPAAAHVTLQGLIDKVRDWSENTTGFAAPNFTRKLKSKKTYNNRSLPIHYFLDMFPSEIFDIIVANTNSYASFMQSLNWTPTNATETRAYLGMIIMMGLHPLSELELYWSSDPFYHNPIIAAVMPCKRFKKLTENLHLSDRATEAPRTQPGAESSFTRYKMSPSIKDDEIEMYLSSLQDCEPTFDAYESEDDCENNEDEYASTKISSTLRPTLAPNGRAAPVLRARSVLRVFRTASPRRSCSRDVISATAAPLCHAAPARVTSAVPPPATSSHADQAVVTSPSFADLNTKQRRAETARRDTFVVRRKTFLKSRRAEPARRDICVCFVVNVLQSKAAFLKAVEDILFPLRRKS</sequence>